<reference evidence="3 4" key="1">
    <citation type="submission" date="2023-10" db="EMBL/GenBank/DDBJ databases">
        <title>Genomes of two closely related lineages of the louse Polyplax serrata with different host specificities.</title>
        <authorList>
            <person name="Martinu J."/>
            <person name="Tarabai H."/>
            <person name="Stefka J."/>
            <person name="Hypsa V."/>
        </authorList>
    </citation>
    <scope>NUCLEOTIDE SEQUENCE [LARGE SCALE GENOMIC DNA]</scope>
    <source>
        <strain evidence="3">HR10_N</strain>
    </source>
</reference>
<organism evidence="3 4">
    <name type="scientific">Polyplax serrata</name>
    <name type="common">Common mouse louse</name>
    <dbReference type="NCBI Taxonomy" id="468196"/>
    <lineage>
        <taxon>Eukaryota</taxon>
        <taxon>Metazoa</taxon>
        <taxon>Ecdysozoa</taxon>
        <taxon>Arthropoda</taxon>
        <taxon>Hexapoda</taxon>
        <taxon>Insecta</taxon>
        <taxon>Pterygota</taxon>
        <taxon>Neoptera</taxon>
        <taxon>Paraneoptera</taxon>
        <taxon>Psocodea</taxon>
        <taxon>Troctomorpha</taxon>
        <taxon>Phthiraptera</taxon>
        <taxon>Anoplura</taxon>
        <taxon>Polyplacidae</taxon>
        <taxon>Polyplax</taxon>
    </lineage>
</organism>
<dbReference type="AlphaFoldDB" id="A0AAN8P768"/>
<evidence type="ECO:0000256" key="1">
    <source>
        <dbReference type="SAM" id="MobiDB-lite"/>
    </source>
</evidence>
<keyword evidence="2" id="KW-1133">Transmembrane helix</keyword>
<dbReference type="EMBL" id="JAWJWE010000004">
    <property type="protein sequence ID" value="KAK6636005.1"/>
    <property type="molecule type" value="Genomic_DNA"/>
</dbReference>
<sequence length="215" mass="23803">MVIRSDGWKDTFEGFFLCQEILGLVENSQEMHRLILVPGGGRRRRRGERGEGKGERRMEREREDSRSYRGSRDSRDSRDSSGVGATILINNSRPGRPPKRAPVGLSLAASQLAGHPALKKRMENGDYSGYENGSLTEATKKKESECHGMRDLPGEVQRTAFRVLVLALVLALAPVPAPTAVPTLKALLLFQIAYCAFPHSPPPPNPFCCRYSTKL</sequence>
<dbReference type="Proteomes" id="UP001372834">
    <property type="component" value="Unassembled WGS sequence"/>
</dbReference>
<name>A0AAN8P768_POLSC</name>
<comment type="caution">
    <text evidence="3">The sequence shown here is derived from an EMBL/GenBank/DDBJ whole genome shotgun (WGS) entry which is preliminary data.</text>
</comment>
<accession>A0AAN8P768</accession>
<feature type="compositionally biased region" description="Basic and acidic residues" evidence="1">
    <location>
        <begin position="48"/>
        <end position="79"/>
    </location>
</feature>
<keyword evidence="2" id="KW-0812">Transmembrane</keyword>
<feature type="region of interest" description="Disordered" evidence="1">
    <location>
        <begin position="40"/>
        <end position="102"/>
    </location>
</feature>
<feature type="transmembrane region" description="Helical" evidence="2">
    <location>
        <begin position="159"/>
        <end position="177"/>
    </location>
</feature>
<proteinExistence type="predicted"/>
<gene>
    <name evidence="3" type="ORF">RUM43_009657</name>
</gene>
<protein>
    <submittedName>
        <fullName evidence="3">Uncharacterized protein</fullName>
    </submittedName>
</protein>
<keyword evidence="2" id="KW-0472">Membrane</keyword>
<evidence type="ECO:0000256" key="2">
    <source>
        <dbReference type="SAM" id="Phobius"/>
    </source>
</evidence>
<evidence type="ECO:0000313" key="3">
    <source>
        <dbReference type="EMBL" id="KAK6636005.1"/>
    </source>
</evidence>
<evidence type="ECO:0000313" key="4">
    <source>
        <dbReference type="Proteomes" id="UP001372834"/>
    </source>
</evidence>